<evidence type="ECO:0000313" key="6">
    <source>
        <dbReference type="EMBL" id="CAG4939286.1"/>
    </source>
</evidence>
<dbReference type="PANTHER" id="PTHR24235">
    <property type="entry name" value="NEUROPEPTIDE Y RECEPTOR"/>
    <property type="match status" value="1"/>
</dbReference>
<dbReference type="OrthoDB" id="9046662at2759"/>
<accession>A0A8S3W3S4</accession>
<evidence type="ECO:0000256" key="3">
    <source>
        <dbReference type="ARBA" id="ARBA00023170"/>
    </source>
</evidence>
<comment type="caution">
    <text evidence="6">The sequence shown here is derived from an EMBL/GenBank/DDBJ whole genome shotgun (WGS) entry which is preliminary data.</text>
</comment>
<keyword evidence="4" id="KW-0807">Transducer</keyword>
<keyword evidence="3" id="KW-0675">Receptor</keyword>
<sequence length="136" mass="15635">MSSTCYNPFLYAWLNENFRKEFKQILPCLGTFVIRKSKRRLNQSERTGMYRSEKSCNGNETVQESLLTSTVNTSRIPSNRYKIESNDKIKTYGDENISPDDKPDESPSPNEDCIKMYMIVDKSVTTSDKEPIVSAL</sequence>
<evidence type="ECO:0000256" key="4">
    <source>
        <dbReference type="ARBA" id="ARBA00023224"/>
    </source>
</evidence>
<evidence type="ECO:0000256" key="1">
    <source>
        <dbReference type="ARBA" id="ARBA00004141"/>
    </source>
</evidence>
<protein>
    <submittedName>
        <fullName evidence="6">(apollo) hypothetical protein</fullName>
    </submittedName>
</protein>
<dbReference type="PANTHER" id="PTHR24235:SF29">
    <property type="entry name" value="GH23382P"/>
    <property type="match status" value="1"/>
</dbReference>
<gene>
    <name evidence="6" type="ORF">PAPOLLO_LOCUS1781</name>
</gene>
<dbReference type="EMBL" id="CAJQZP010000117">
    <property type="protein sequence ID" value="CAG4939286.1"/>
    <property type="molecule type" value="Genomic_DNA"/>
</dbReference>
<dbReference type="GO" id="GO:0005886">
    <property type="term" value="C:plasma membrane"/>
    <property type="evidence" value="ECO:0007669"/>
    <property type="project" value="TreeGrafter"/>
</dbReference>
<feature type="compositionally biased region" description="Polar residues" evidence="5">
    <location>
        <begin position="55"/>
        <end position="77"/>
    </location>
</feature>
<feature type="compositionally biased region" description="Basic and acidic residues" evidence="5">
    <location>
        <begin position="81"/>
        <end position="105"/>
    </location>
</feature>
<dbReference type="Proteomes" id="UP000691718">
    <property type="component" value="Unassembled WGS sequence"/>
</dbReference>
<comment type="subcellular location">
    <subcellularLocation>
        <location evidence="1">Membrane</location>
        <topology evidence="1">Multi-pass membrane protein</topology>
    </subcellularLocation>
</comment>
<evidence type="ECO:0000256" key="5">
    <source>
        <dbReference type="SAM" id="MobiDB-lite"/>
    </source>
</evidence>
<name>A0A8S3W3S4_PARAO</name>
<keyword evidence="2" id="KW-0297">G-protein coupled receptor</keyword>
<evidence type="ECO:0000256" key="2">
    <source>
        <dbReference type="ARBA" id="ARBA00023040"/>
    </source>
</evidence>
<evidence type="ECO:0000313" key="7">
    <source>
        <dbReference type="Proteomes" id="UP000691718"/>
    </source>
</evidence>
<organism evidence="6 7">
    <name type="scientific">Parnassius apollo</name>
    <name type="common">Apollo butterfly</name>
    <name type="synonym">Papilio apollo</name>
    <dbReference type="NCBI Taxonomy" id="110799"/>
    <lineage>
        <taxon>Eukaryota</taxon>
        <taxon>Metazoa</taxon>
        <taxon>Ecdysozoa</taxon>
        <taxon>Arthropoda</taxon>
        <taxon>Hexapoda</taxon>
        <taxon>Insecta</taxon>
        <taxon>Pterygota</taxon>
        <taxon>Neoptera</taxon>
        <taxon>Endopterygota</taxon>
        <taxon>Lepidoptera</taxon>
        <taxon>Glossata</taxon>
        <taxon>Ditrysia</taxon>
        <taxon>Papilionoidea</taxon>
        <taxon>Papilionidae</taxon>
        <taxon>Parnassiinae</taxon>
        <taxon>Parnassini</taxon>
        <taxon>Parnassius</taxon>
        <taxon>Parnassius</taxon>
    </lineage>
</organism>
<reference evidence="6" key="1">
    <citation type="submission" date="2021-04" db="EMBL/GenBank/DDBJ databases">
        <authorList>
            <person name="Tunstrom K."/>
        </authorList>
    </citation>
    <scope>NUCLEOTIDE SEQUENCE</scope>
</reference>
<feature type="region of interest" description="Disordered" evidence="5">
    <location>
        <begin position="43"/>
        <end position="112"/>
    </location>
</feature>
<dbReference type="GO" id="GO:0043005">
    <property type="term" value="C:neuron projection"/>
    <property type="evidence" value="ECO:0007669"/>
    <property type="project" value="TreeGrafter"/>
</dbReference>
<dbReference type="GO" id="GO:0042923">
    <property type="term" value="F:neuropeptide binding"/>
    <property type="evidence" value="ECO:0007669"/>
    <property type="project" value="TreeGrafter"/>
</dbReference>
<keyword evidence="7" id="KW-1185">Reference proteome</keyword>
<proteinExistence type="predicted"/>
<dbReference type="SUPFAM" id="SSF81321">
    <property type="entry name" value="Family A G protein-coupled receptor-like"/>
    <property type="match status" value="1"/>
</dbReference>
<dbReference type="AlphaFoldDB" id="A0A8S3W3S4"/>
<dbReference type="GO" id="GO:0008188">
    <property type="term" value="F:neuropeptide receptor activity"/>
    <property type="evidence" value="ECO:0007669"/>
    <property type="project" value="TreeGrafter"/>
</dbReference>